<proteinExistence type="predicted"/>
<reference evidence="2 3" key="1">
    <citation type="submission" date="2023-10" db="EMBL/GenBank/DDBJ databases">
        <title>Draft Genome Sequence of Candida saopaulonensis from a very Premature Infant with Sepsis.</title>
        <authorList>
            <person name="Ning Y."/>
            <person name="Dai R."/>
            <person name="Xiao M."/>
            <person name="Xu Y."/>
            <person name="Yan Q."/>
            <person name="Zhang L."/>
        </authorList>
    </citation>
    <scope>NUCLEOTIDE SEQUENCE [LARGE SCALE GENOMIC DNA]</scope>
    <source>
        <strain evidence="2 3">19XY460</strain>
    </source>
</reference>
<dbReference type="GeneID" id="88172057"/>
<evidence type="ECO:0000256" key="1">
    <source>
        <dbReference type="SAM" id="MobiDB-lite"/>
    </source>
</evidence>
<feature type="compositionally biased region" description="Low complexity" evidence="1">
    <location>
        <begin position="217"/>
        <end position="230"/>
    </location>
</feature>
<dbReference type="EMBL" id="CP138894">
    <property type="protein sequence ID" value="WPK23744.1"/>
    <property type="molecule type" value="Genomic_DNA"/>
</dbReference>
<keyword evidence="3" id="KW-1185">Reference proteome</keyword>
<accession>A0AAX4H5X4</accession>
<dbReference type="AlphaFoldDB" id="A0AAX4H5X4"/>
<name>A0AAX4H5X4_9ASCO</name>
<dbReference type="RefSeq" id="XP_062876130.1">
    <property type="nucleotide sequence ID" value="XM_063020060.1"/>
</dbReference>
<evidence type="ECO:0000313" key="3">
    <source>
        <dbReference type="Proteomes" id="UP001338582"/>
    </source>
</evidence>
<feature type="region of interest" description="Disordered" evidence="1">
    <location>
        <begin position="208"/>
        <end position="240"/>
    </location>
</feature>
<sequence>MLPHKLARRASSPGANKLNNLLSGLDDCMDHAAKRRKTAPSTSELSAKLQSNAKDDIMDPVERLLSLTSLDGDILLNIDASDSNRSCSSYSSYSSICSDDLASPCSDIPAIPYSAAHHNISYNFSKVFNDNLRSYYSSFRKSQIEIHNDHSLFSVLTRPRVSPAPFKRQKHLRSRQVPFFKNVNFNPSPEFGNKLEDYIDYNDDDEEVFSENGEQNSSSSDSSPISSPLPTLHDNHGKMSFHYRRNDGLNLSLTDEQSPQGLNEGLKFLNSRSIISGQASETIGAAKFMVNEFFF</sequence>
<organism evidence="2 3">
    <name type="scientific">Australozyma saopauloensis</name>
    <dbReference type="NCBI Taxonomy" id="291208"/>
    <lineage>
        <taxon>Eukaryota</taxon>
        <taxon>Fungi</taxon>
        <taxon>Dikarya</taxon>
        <taxon>Ascomycota</taxon>
        <taxon>Saccharomycotina</taxon>
        <taxon>Pichiomycetes</taxon>
        <taxon>Metschnikowiaceae</taxon>
        <taxon>Australozyma</taxon>
    </lineage>
</organism>
<dbReference type="Proteomes" id="UP001338582">
    <property type="component" value="Chromosome 1"/>
</dbReference>
<protein>
    <submittedName>
        <fullName evidence="2">Uncharacterized protein</fullName>
    </submittedName>
</protein>
<dbReference type="KEGG" id="asau:88172057"/>
<evidence type="ECO:0000313" key="2">
    <source>
        <dbReference type="EMBL" id="WPK23744.1"/>
    </source>
</evidence>
<gene>
    <name evidence="2" type="ORF">PUMCH_000989</name>
</gene>